<dbReference type="PANTHER" id="PTHR10974:SF1">
    <property type="entry name" value="FI08016P-RELATED"/>
    <property type="match status" value="1"/>
</dbReference>
<keyword evidence="1" id="KW-1133">Transmembrane helix</keyword>
<dbReference type="AlphaFoldDB" id="A0AAU9FBU6"/>
<dbReference type="CDD" id="cd16021">
    <property type="entry name" value="ALP_like"/>
    <property type="match status" value="1"/>
</dbReference>
<keyword evidence="3" id="KW-1185">Reference proteome</keyword>
<gene>
    <name evidence="2" type="ORF">DMAD_11062</name>
</gene>
<dbReference type="Gene3D" id="3.40.720.10">
    <property type="entry name" value="Alkaline Phosphatase, subunit A"/>
    <property type="match status" value="1"/>
</dbReference>
<dbReference type="PANTHER" id="PTHR10974">
    <property type="entry name" value="FI08016P-RELATED"/>
    <property type="match status" value="1"/>
</dbReference>
<evidence type="ECO:0000256" key="1">
    <source>
        <dbReference type="SAM" id="Phobius"/>
    </source>
</evidence>
<dbReference type="Proteomes" id="UP001500889">
    <property type="component" value="Chromosome U"/>
</dbReference>
<evidence type="ECO:0000313" key="2">
    <source>
        <dbReference type="EMBL" id="BFF93163.1"/>
    </source>
</evidence>
<dbReference type="EMBL" id="AP029264">
    <property type="protein sequence ID" value="BFF93163.1"/>
    <property type="molecule type" value="Genomic_DNA"/>
</dbReference>
<name>A0AAU9FBU6_DROMD</name>
<dbReference type="SUPFAM" id="SSF53649">
    <property type="entry name" value="Alkaline phosphatase-like"/>
    <property type="match status" value="1"/>
</dbReference>
<accession>A0AAU9FBU6</accession>
<feature type="transmembrane region" description="Helical" evidence="1">
    <location>
        <begin position="12"/>
        <end position="35"/>
    </location>
</feature>
<dbReference type="InterPro" id="IPR017850">
    <property type="entry name" value="Alkaline_phosphatase_core_sf"/>
</dbReference>
<dbReference type="GO" id="GO:0005615">
    <property type="term" value="C:extracellular space"/>
    <property type="evidence" value="ECO:0007669"/>
    <property type="project" value="TreeGrafter"/>
</dbReference>
<organism evidence="2 3">
    <name type="scientific">Drosophila madeirensis</name>
    <name type="common">Fruit fly</name>
    <dbReference type="NCBI Taxonomy" id="30013"/>
    <lineage>
        <taxon>Eukaryota</taxon>
        <taxon>Metazoa</taxon>
        <taxon>Ecdysozoa</taxon>
        <taxon>Arthropoda</taxon>
        <taxon>Hexapoda</taxon>
        <taxon>Insecta</taxon>
        <taxon>Pterygota</taxon>
        <taxon>Neoptera</taxon>
        <taxon>Endopterygota</taxon>
        <taxon>Diptera</taxon>
        <taxon>Brachycera</taxon>
        <taxon>Muscomorpha</taxon>
        <taxon>Ephydroidea</taxon>
        <taxon>Drosophilidae</taxon>
        <taxon>Drosophila</taxon>
        <taxon>Sophophora</taxon>
    </lineage>
</organism>
<proteinExistence type="predicted"/>
<dbReference type="FunFam" id="3.40.720.10:FF:000017">
    <property type="entry name" value="Predicted protein"/>
    <property type="match status" value="1"/>
</dbReference>
<sequence>MLPDRLKKITRRLIWLFIASCFIWYFNLEYLRVFFGKESQVIVNRFVINTPGCRVRFLGNPKKPFPFVEPIHVLQCNRPQMIAPRHKDGNNYFVASNVEENLQCKSWLMERQDHRSNKYILEREFNLSRHGNVPIQVDSGHQMFRIQCRNAENFIKYNDVIFFMPPPFEGQKNTPSYEQRPERLSVMILGIDSMSQMHFQRSFPQLTSFLDYVPHTFFLGYSRVGMDAYDNLLPLLSGLRPDELERRCLSVNKSTYDNCGLLWDTFKTAGYSTSYGEDTAQGIFMDGKAGFHKQPTDFYLHPVMLEMDKHTRYSLDANELINCSAGRQFFDVLNYFIDKLSFYMKSAQFFSVFWHSQGVKDYYHYARRLDVDYVKRLKRLLEMDILDNTLVLLMSDYGLRSDTYRLTFNGMREESQPFLLAIYPDWLQAKYPFAMDNLKRNAHNLVTAFDLHATLNDVMDLNLLKDYHVENRTEILLGHTPKKMPRGVSLFLPLPLKRNCDSAGIPSHYCPCNDLTEIPTDDGIVLRTARFLISSINRLIAPYDKCQQLRLYKVMLAYFVDLGESSFVYELRLRVRTIPGDGLFEGTARLTDTFHLTGPITRVNEYRSQSYCVNETNINMYCYCPN</sequence>
<reference evidence="2 3" key="1">
    <citation type="submission" date="2024-02" db="EMBL/GenBank/DDBJ databases">
        <title>A chromosome-level genome assembly of Drosophila madeirensis, a fruit fly species endemic to Madeira island.</title>
        <authorList>
            <person name="Tomihara K."/>
            <person name="Llopart A."/>
            <person name="Yamamoto D."/>
        </authorList>
    </citation>
    <scope>NUCLEOTIDE SEQUENCE [LARGE SCALE GENOMIC DNA]</scope>
    <source>
        <strain evidence="2 3">RF1</strain>
    </source>
</reference>
<evidence type="ECO:0000313" key="3">
    <source>
        <dbReference type="Proteomes" id="UP001500889"/>
    </source>
</evidence>
<dbReference type="InterPro" id="IPR004245">
    <property type="entry name" value="DUF229"/>
</dbReference>
<keyword evidence="1" id="KW-0812">Transmembrane</keyword>
<keyword evidence="1" id="KW-0472">Membrane</keyword>
<dbReference type="Pfam" id="PF02995">
    <property type="entry name" value="DUF229"/>
    <property type="match status" value="1"/>
</dbReference>
<protein>
    <submittedName>
        <fullName evidence="2">Uncharacterized protein</fullName>
    </submittedName>
</protein>